<dbReference type="EC" id="2.7.1.180" evidence="2"/>
<comment type="cofactor">
    <cofactor evidence="1">
        <name>Mg(2+)</name>
        <dbReference type="ChEBI" id="CHEBI:18420"/>
    </cofactor>
</comment>
<organism evidence="11 12">
    <name type="scientific">Bifidobacterium [indicum] DSM 20214 = LMG 11587</name>
    <dbReference type="NCBI Taxonomy" id="1341694"/>
    <lineage>
        <taxon>Bacteria</taxon>
        <taxon>Bacillati</taxon>
        <taxon>Actinomycetota</taxon>
        <taxon>Actinomycetes</taxon>
        <taxon>Bifidobacteriales</taxon>
        <taxon>Bifidobacteriaceae</taxon>
        <taxon>Bifidobacterium</taxon>
    </lineage>
</organism>
<dbReference type="Proteomes" id="UP000028569">
    <property type="component" value="Chromosome"/>
</dbReference>
<dbReference type="PANTHER" id="PTHR30040">
    <property type="entry name" value="THIAMINE BIOSYNTHESIS LIPOPROTEIN APBE"/>
    <property type="match status" value="1"/>
</dbReference>
<dbReference type="AlphaFoldDB" id="A0A087VW84"/>
<evidence type="ECO:0000256" key="8">
    <source>
        <dbReference type="ARBA" id="ARBA00022842"/>
    </source>
</evidence>
<keyword evidence="6" id="KW-0479">Metal-binding</keyword>
<accession>A0A087VW84</accession>
<dbReference type="SUPFAM" id="SSF143631">
    <property type="entry name" value="ApbE-like"/>
    <property type="match status" value="1"/>
</dbReference>
<evidence type="ECO:0000256" key="7">
    <source>
        <dbReference type="ARBA" id="ARBA00022827"/>
    </source>
</evidence>
<evidence type="ECO:0000256" key="4">
    <source>
        <dbReference type="ARBA" id="ARBA00022630"/>
    </source>
</evidence>
<evidence type="ECO:0000256" key="10">
    <source>
        <dbReference type="ARBA" id="ARBA00048540"/>
    </source>
</evidence>
<dbReference type="HOGENOM" id="CLU_044403_3_0_11"/>
<keyword evidence="4" id="KW-0285">Flavoprotein</keyword>
<evidence type="ECO:0000313" key="12">
    <source>
        <dbReference type="Proteomes" id="UP000028569"/>
    </source>
</evidence>
<protein>
    <recommendedName>
        <fullName evidence="3">FAD:protein FMN transferase</fullName>
        <ecNumber evidence="2">2.7.1.180</ecNumber>
    </recommendedName>
    <alternativeName>
        <fullName evidence="9">Flavin transferase</fullName>
    </alternativeName>
</protein>
<keyword evidence="8" id="KW-0460">Magnesium</keyword>
<evidence type="ECO:0000256" key="1">
    <source>
        <dbReference type="ARBA" id="ARBA00001946"/>
    </source>
</evidence>
<evidence type="ECO:0000256" key="9">
    <source>
        <dbReference type="ARBA" id="ARBA00031306"/>
    </source>
</evidence>
<keyword evidence="12" id="KW-1185">Reference proteome</keyword>
<dbReference type="InterPro" id="IPR024932">
    <property type="entry name" value="ApbE"/>
</dbReference>
<keyword evidence="5" id="KW-0808">Transferase</keyword>
<sequence length="347" mass="36960">MHPSPGTGPASMPYSTAFPEALGTGIIINTSKPVGSELRAGLGRLIDTYESSLSRFRDDSILADMARAKRGGNFRFPEYCQGLFDLYDCLYLATGGALDPAVGADLARLGYGRDMTFRLSADAVDHLGRIKGRSTWGDDVERDGVILRTRGPVQLDFGALGKGYLVDLLADVLNRTDDAEGVGDYLIDAGGDMRIQAPGAVSIAMEDPDDLTRAVGVIRMTTGSLGASAPSRRKWTVPRGGDEEEGLMALHHILNAVDGMPVRRVKATWVVVGQEDRSGNQGQELGDPRDNRLAKLYPTALADGLSTALFLVGPNGLAERFPFACAGLDDSRHAVVSKGFPGAFFVG</sequence>
<evidence type="ECO:0000256" key="6">
    <source>
        <dbReference type="ARBA" id="ARBA00022723"/>
    </source>
</evidence>
<dbReference type="EMBL" id="CP006018">
    <property type="protein sequence ID" value="AIC92588.1"/>
    <property type="molecule type" value="Genomic_DNA"/>
</dbReference>
<dbReference type="OrthoDB" id="9778595at2"/>
<proteinExistence type="predicted"/>
<evidence type="ECO:0000256" key="5">
    <source>
        <dbReference type="ARBA" id="ARBA00022679"/>
    </source>
</evidence>
<reference evidence="11 12" key="1">
    <citation type="journal article" date="2014" name="Appl. Environ. Microbiol.">
        <title>Genomic encyclopedia of type strains of the genus Bifidobacterium.</title>
        <authorList>
            <person name="Milani C."/>
            <person name="Lugli G.A."/>
            <person name="Duranti S."/>
            <person name="Turroni F."/>
            <person name="Bottacini F."/>
            <person name="Mangifesta M."/>
            <person name="Sanchez B."/>
            <person name="Viappiani A."/>
            <person name="Mancabelli L."/>
            <person name="Taminiau B."/>
            <person name="Delcenserie V."/>
            <person name="Barrangou R."/>
            <person name="Margolles A."/>
            <person name="van Sinderen D."/>
            <person name="Ventura M."/>
        </authorList>
    </citation>
    <scope>NUCLEOTIDE SEQUENCE [LARGE SCALE GENOMIC DNA]</scope>
    <source>
        <strain evidence="11 12">LMG 11587</strain>
    </source>
</reference>
<evidence type="ECO:0000256" key="3">
    <source>
        <dbReference type="ARBA" id="ARBA00016337"/>
    </source>
</evidence>
<evidence type="ECO:0000313" key="11">
    <source>
        <dbReference type="EMBL" id="AIC92588.1"/>
    </source>
</evidence>
<dbReference type="PANTHER" id="PTHR30040:SF2">
    <property type="entry name" value="FAD:PROTEIN FMN TRANSFERASE"/>
    <property type="match status" value="1"/>
</dbReference>
<keyword evidence="11" id="KW-0449">Lipoprotein</keyword>
<name>A0A087VW84_9BIFI</name>
<dbReference type="GO" id="GO:0046872">
    <property type="term" value="F:metal ion binding"/>
    <property type="evidence" value="ECO:0007669"/>
    <property type="project" value="UniProtKB-KW"/>
</dbReference>
<dbReference type="KEGG" id="bii:BINDI_1334"/>
<dbReference type="GO" id="GO:0016740">
    <property type="term" value="F:transferase activity"/>
    <property type="evidence" value="ECO:0007669"/>
    <property type="project" value="UniProtKB-KW"/>
</dbReference>
<dbReference type="Gene3D" id="3.10.520.10">
    <property type="entry name" value="ApbE-like domains"/>
    <property type="match status" value="1"/>
</dbReference>
<dbReference type="Pfam" id="PF02424">
    <property type="entry name" value="ApbE"/>
    <property type="match status" value="1"/>
</dbReference>
<dbReference type="InterPro" id="IPR003374">
    <property type="entry name" value="ApbE-like_sf"/>
</dbReference>
<gene>
    <name evidence="11" type="ORF">BINDI_1334</name>
</gene>
<comment type="catalytic activity">
    <reaction evidence="10">
        <text>L-threonyl-[protein] + FAD = FMN-L-threonyl-[protein] + AMP + H(+)</text>
        <dbReference type="Rhea" id="RHEA:36847"/>
        <dbReference type="Rhea" id="RHEA-COMP:11060"/>
        <dbReference type="Rhea" id="RHEA-COMP:11061"/>
        <dbReference type="ChEBI" id="CHEBI:15378"/>
        <dbReference type="ChEBI" id="CHEBI:30013"/>
        <dbReference type="ChEBI" id="CHEBI:57692"/>
        <dbReference type="ChEBI" id="CHEBI:74257"/>
        <dbReference type="ChEBI" id="CHEBI:456215"/>
        <dbReference type="EC" id="2.7.1.180"/>
    </reaction>
</comment>
<evidence type="ECO:0000256" key="2">
    <source>
        <dbReference type="ARBA" id="ARBA00011955"/>
    </source>
</evidence>
<keyword evidence="7" id="KW-0274">FAD</keyword>